<dbReference type="InParanoid" id="A3GFU6"/>
<dbReference type="GO" id="GO:0034647">
    <property type="term" value="F:histone H3K4me/H3K4me2/H3K4me3 demethylase activity"/>
    <property type="evidence" value="ECO:0007669"/>
    <property type="project" value="TreeGrafter"/>
</dbReference>
<sequence length="1699" mass="194982">MATSYPEEVETAKFPDSPRFFSPNGLPDLKTYQIIRDNKPVQFNGQSANVNYNPYTMPQTKTRASLPLDYYHLPSKITITDLPPEGGIPVFQLDSAQSADPIRFVESVEHVAKSYGAVKIKLPEPEVSIIKNNIQINPDLFWFQTNKLLNNPGTNELTSRLRFHHDLMNFHSSNSSISISTSQDKKRQSVSLHKLPMIDKRPLDLYKLFKSVIIRGGFIEVINKKLWAQIGRELGYRGKIMTSLSSSLKSSYQRILYPYEIFLTQRSVEYFDDLGKAQPVEESEFKKRKIDTPLIVGSAKHFKRSLRSKSQKGFLISSPHLMDPKQPNTFVLKPEEGTKKRNKRAPDIIYSPILPQTQLNYPLKVMLENQAVYEDDSSSKLSSKCASTYSLRQFMEKDLKFQEFIIQHNRTQFSKVSAGTSNSFFHFYDQPNNAPIPDRTIISFEKFEHLYWKYVRNQGVHTILDDGLELENGESLPQSVNGSGFVRIGDDLINYKNSLHSSNVSTPGKTVNSTYTKQLNVLTSTYGVPPEEPQFNSKDYINYVIAAAMHPWNLHNLPFLPNSLLGSLLESDLNNQELTNSRLNIGMTFSTQNWRCEDHFTHLINFQFFGAFRRWFFIPESEFEKFEQLLTKISESDKSRASINNNDWNVDDISSYIGDEENDYDTLTNSLENMINVSRTPRLAHKSPKFQKLIDKKTQSIRLNQDYLITPELLNENGILFTTTIQKPGEMIVKLPKTYSCTISMGFNLSEEVNFATKNWLDYALEAEKWLQSQSILPNFSTFKMLTNLIQLYDSGKNVGFNSEVYERVNSLYDALYQEELELRSQIRKLKIKEINIDEKLFNEIDFLADDDLSSTFPSRIVLVETSSKQRLILSLKGFLNYYNEKSIDINDFTIELHIFYTDEKLKNFSRILNNYSIDYESWLSNYESLMNENSDLTLKTYKSLLNEGERILSAITSANCLTNEVSAHENTQKFSKFMNYIENLRQFISSSNQFIEECQNLLAIKHQQRIRNGNDYQNVSGLNDLISLIDRIPTLNFTCAEVDQILEFKNEIENFDKASRTLLAKKSRSLQEFDDLINLGESFGIEIPSLTFITRVRDRLKWIRVFKLIEKGADPFADKKEVFTLSDLKAFFDEGIKILSEEDASMIEEIEKILAQSEKFDNEITEFLKVEFIENLNLEKLTGIVERFRTQKLFISLDNYNEVSKVHIHSNLITQFQKLQSSSERFTYGDVRQMSNSINEFDLKFNLSIVDSQLSTAENWVNSLWEETKDIRVITTLSKDIDLEHLNTRLTLNTRLIEKLYQLLYKSDFSFSDEDIYENSSSFVTNFAKDDDSANIKFYCICREYEYGTMIECDKCNEWYHLQCVNEEESSNDSEDENYVCPMCKLIESSEVLDDFLKAQLTLERILSIKNEGDQLKVYPSQEMMAIEEIYETVSAHKIKLQKMISDIKEKSDISLELKLDQLRFILRKLFSSGVFIKDVFEEVLSLVRKYTSEVNELARLQSQASIDIPKIENDKQVAVSVSASAGVVETGEGAENLLPEIKESSLSLQADVPRSSIHNANILQRVDFNGNEESIEQIDHAILPEIQKGNINEPKEKAHLEPIATSQEQSISPAITEPKGEIPAIKVEVGTIGLGITTDATIESEIVLCPEQTSVSETPISVATVTQLRPTLEPEQPLLSSKTESVTTEAEKIAIPS</sequence>
<evidence type="ECO:0000256" key="4">
    <source>
        <dbReference type="ARBA" id="ARBA00022833"/>
    </source>
</evidence>
<feature type="region of interest" description="Disordered" evidence="8">
    <location>
        <begin position="1677"/>
        <end position="1699"/>
    </location>
</feature>
<dbReference type="Pfam" id="PF02373">
    <property type="entry name" value="JmjC"/>
    <property type="match status" value="2"/>
</dbReference>
<organism evidence="13 14">
    <name type="scientific">Scheffersomyces stipitis (strain ATCC 58785 / CBS 6054 / NBRC 10063 / NRRL Y-11545)</name>
    <name type="common">Yeast</name>
    <name type="synonym">Pichia stipitis</name>
    <dbReference type="NCBI Taxonomy" id="322104"/>
    <lineage>
        <taxon>Eukaryota</taxon>
        <taxon>Fungi</taxon>
        <taxon>Dikarya</taxon>
        <taxon>Ascomycota</taxon>
        <taxon>Saccharomycotina</taxon>
        <taxon>Pichiomycetes</taxon>
        <taxon>Debaryomycetaceae</taxon>
        <taxon>Scheffersomyces</taxon>
    </lineage>
</organism>
<dbReference type="GO" id="GO:0006355">
    <property type="term" value="P:regulation of DNA-templated transcription"/>
    <property type="evidence" value="ECO:0007669"/>
    <property type="project" value="TreeGrafter"/>
</dbReference>
<evidence type="ECO:0000313" key="14">
    <source>
        <dbReference type="Proteomes" id="UP000002258"/>
    </source>
</evidence>
<protein>
    <submittedName>
        <fullName evidence="13">Protein involved in cell wall biogenesis and architecture</fullName>
    </submittedName>
</protein>
<keyword evidence="14" id="KW-1185">Reference proteome</keyword>
<dbReference type="InterPro" id="IPR013637">
    <property type="entry name" value="Lys_sp_deMease-like_dom"/>
</dbReference>
<dbReference type="SUPFAM" id="SSF46774">
    <property type="entry name" value="ARID-like"/>
    <property type="match status" value="1"/>
</dbReference>
<dbReference type="OMA" id="GFDQVCK"/>
<dbReference type="PROSITE" id="PS01359">
    <property type="entry name" value="ZF_PHD_1"/>
    <property type="match status" value="1"/>
</dbReference>
<dbReference type="InterPro" id="IPR019786">
    <property type="entry name" value="Zinc_finger_PHD-type_CS"/>
</dbReference>
<dbReference type="PROSITE" id="PS51183">
    <property type="entry name" value="JMJN"/>
    <property type="match status" value="1"/>
</dbReference>
<dbReference type="InterPro" id="IPR013083">
    <property type="entry name" value="Znf_RING/FYVE/PHD"/>
</dbReference>
<dbReference type="RefSeq" id="XP_001387844.2">
    <property type="nucleotide sequence ID" value="XM_001387807.1"/>
</dbReference>
<dbReference type="STRING" id="322104.A3GFU6"/>
<evidence type="ECO:0000256" key="5">
    <source>
        <dbReference type="ARBA" id="ARBA00023004"/>
    </source>
</evidence>
<dbReference type="Proteomes" id="UP000002258">
    <property type="component" value="Chromosome 1"/>
</dbReference>
<feature type="domain" description="PHD-type" evidence="9">
    <location>
        <begin position="1338"/>
        <end position="1388"/>
    </location>
</feature>
<dbReference type="InterPro" id="IPR011011">
    <property type="entry name" value="Znf_FYVE_PHD"/>
</dbReference>
<keyword evidence="2" id="KW-0479">Metal-binding</keyword>
<dbReference type="InterPro" id="IPR036431">
    <property type="entry name" value="ARID_dom_sf"/>
</dbReference>
<feature type="domain" description="JmjN" evidence="11">
    <location>
        <begin position="88"/>
        <end position="129"/>
    </location>
</feature>
<evidence type="ECO:0000256" key="3">
    <source>
        <dbReference type="ARBA" id="ARBA00022771"/>
    </source>
</evidence>
<evidence type="ECO:0000259" key="9">
    <source>
        <dbReference type="PROSITE" id="PS50016"/>
    </source>
</evidence>
<evidence type="ECO:0000256" key="1">
    <source>
        <dbReference type="ARBA" id="ARBA00004123"/>
    </source>
</evidence>
<dbReference type="GeneID" id="4851145"/>
<dbReference type="eggNOG" id="KOG1246">
    <property type="taxonomic scope" value="Eukaryota"/>
</dbReference>
<dbReference type="Pfam" id="PF01388">
    <property type="entry name" value="ARID"/>
    <property type="match status" value="1"/>
</dbReference>
<dbReference type="Gene3D" id="3.30.40.10">
    <property type="entry name" value="Zinc/RING finger domain, C3HC4 (zinc finger)"/>
    <property type="match status" value="1"/>
</dbReference>
<dbReference type="InterPro" id="IPR001606">
    <property type="entry name" value="ARID_dom"/>
</dbReference>
<dbReference type="GO" id="GO:0005634">
    <property type="term" value="C:nucleus"/>
    <property type="evidence" value="ECO:0007669"/>
    <property type="project" value="UniProtKB-SubCell"/>
</dbReference>
<keyword evidence="5" id="KW-0408">Iron</keyword>
<dbReference type="SMART" id="SM00249">
    <property type="entry name" value="PHD"/>
    <property type="match status" value="1"/>
</dbReference>
<dbReference type="InterPro" id="IPR019787">
    <property type="entry name" value="Znf_PHD-finger"/>
</dbReference>
<gene>
    <name evidence="13" type="primary">ECM5</name>
    <name evidence="13" type="ORF">PICST_85882</name>
</gene>
<dbReference type="HOGENOM" id="CLU_240564_0_0_1"/>
<dbReference type="PANTHER" id="PTHR10694">
    <property type="entry name" value="LYSINE-SPECIFIC DEMETHYLASE"/>
    <property type="match status" value="1"/>
</dbReference>
<dbReference type="KEGG" id="pic:PICST_85882"/>
<dbReference type="InterPro" id="IPR001965">
    <property type="entry name" value="Znf_PHD"/>
</dbReference>
<evidence type="ECO:0000256" key="8">
    <source>
        <dbReference type="SAM" id="MobiDB-lite"/>
    </source>
</evidence>
<dbReference type="OrthoDB" id="1678912at2759"/>
<dbReference type="SUPFAM" id="SSF51197">
    <property type="entry name" value="Clavaminate synthase-like"/>
    <property type="match status" value="1"/>
</dbReference>
<feature type="domain" description="ARID" evidence="10">
    <location>
        <begin position="157"/>
        <end position="264"/>
    </location>
</feature>
<dbReference type="SUPFAM" id="SSF57903">
    <property type="entry name" value="FYVE/PHD zinc finger"/>
    <property type="match status" value="1"/>
</dbReference>
<evidence type="ECO:0000259" key="11">
    <source>
        <dbReference type="PROSITE" id="PS51183"/>
    </source>
</evidence>
<dbReference type="InterPro" id="IPR003349">
    <property type="entry name" value="JmjN"/>
</dbReference>
<dbReference type="SMART" id="SM00501">
    <property type="entry name" value="BRIGHT"/>
    <property type="match status" value="1"/>
</dbReference>
<dbReference type="GO" id="GO:0003677">
    <property type="term" value="F:DNA binding"/>
    <property type="evidence" value="ECO:0007669"/>
    <property type="project" value="InterPro"/>
</dbReference>
<dbReference type="PROSITE" id="PS51184">
    <property type="entry name" value="JMJC"/>
    <property type="match status" value="1"/>
</dbReference>
<dbReference type="EMBL" id="AAVQ01000001">
    <property type="protein sequence ID" value="EAZ63821.2"/>
    <property type="molecule type" value="Genomic_DNA"/>
</dbReference>
<dbReference type="InterPro" id="IPR003347">
    <property type="entry name" value="JmjC_dom"/>
</dbReference>
<evidence type="ECO:0000256" key="2">
    <source>
        <dbReference type="ARBA" id="ARBA00022723"/>
    </source>
</evidence>
<dbReference type="Gene3D" id="1.10.150.60">
    <property type="entry name" value="ARID DNA-binding domain"/>
    <property type="match status" value="1"/>
</dbReference>
<dbReference type="SMART" id="SM01014">
    <property type="entry name" value="ARID"/>
    <property type="match status" value="1"/>
</dbReference>
<dbReference type="CDD" id="cd15518">
    <property type="entry name" value="PHD_Ecm5p_Lid2p_like"/>
    <property type="match status" value="1"/>
</dbReference>
<evidence type="ECO:0000259" key="10">
    <source>
        <dbReference type="PROSITE" id="PS51011"/>
    </source>
</evidence>
<evidence type="ECO:0000256" key="6">
    <source>
        <dbReference type="ARBA" id="ARBA00023242"/>
    </source>
</evidence>
<dbReference type="PROSITE" id="PS51011">
    <property type="entry name" value="ARID"/>
    <property type="match status" value="1"/>
</dbReference>
<evidence type="ECO:0000256" key="7">
    <source>
        <dbReference type="PROSITE-ProRule" id="PRU00146"/>
    </source>
</evidence>
<keyword evidence="4" id="KW-0862">Zinc</keyword>
<dbReference type="Gene3D" id="2.60.120.650">
    <property type="entry name" value="Cupin"/>
    <property type="match status" value="1"/>
</dbReference>
<feature type="domain" description="JmjC" evidence="12">
    <location>
        <begin position="546"/>
        <end position="772"/>
    </location>
</feature>
<dbReference type="GO" id="GO:0000785">
    <property type="term" value="C:chromatin"/>
    <property type="evidence" value="ECO:0007669"/>
    <property type="project" value="TreeGrafter"/>
</dbReference>
<dbReference type="SMART" id="SM00558">
    <property type="entry name" value="JmjC"/>
    <property type="match status" value="1"/>
</dbReference>
<comment type="subcellular location">
    <subcellularLocation>
        <location evidence="1">Nucleus</location>
    </subcellularLocation>
</comment>
<keyword evidence="6" id="KW-0539">Nucleus</keyword>
<proteinExistence type="predicted"/>
<feature type="compositionally biased region" description="Polar residues" evidence="8">
    <location>
        <begin position="1680"/>
        <end position="1690"/>
    </location>
</feature>
<comment type="caution">
    <text evidence="13">The sequence shown here is derived from an EMBL/GenBank/DDBJ whole genome shotgun (WGS) entry which is preliminary data.</text>
</comment>
<evidence type="ECO:0000259" key="12">
    <source>
        <dbReference type="PROSITE" id="PS51184"/>
    </source>
</evidence>
<dbReference type="FunCoup" id="A3GFU6">
    <property type="interactions" value="348"/>
</dbReference>
<name>A3GFU6_PICST</name>
<accession>A3GFU6</accession>
<dbReference type="Pfam" id="PF08429">
    <property type="entry name" value="PLU-1"/>
    <property type="match status" value="1"/>
</dbReference>
<dbReference type="GO" id="GO:0008270">
    <property type="term" value="F:zinc ion binding"/>
    <property type="evidence" value="ECO:0007669"/>
    <property type="project" value="UniProtKB-KW"/>
</dbReference>
<dbReference type="PANTHER" id="PTHR10694:SF33">
    <property type="entry name" value="LYSINE-SPECIFIC DEMETHYLASE 5"/>
    <property type="match status" value="1"/>
</dbReference>
<evidence type="ECO:0000313" key="13">
    <source>
        <dbReference type="EMBL" id="EAZ63821.2"/>
    </source>
</evidence>
<reference evidence="13 14" key="1">
    <citation type="journal article" date="2007" name="Nat. Biotechnol.">
        <title>Genome sequence of the lignocellulose-bioconverting and xylose-fermenting yeast Pichia stipitis.</title>
        <authorList>
            <person name="Jeffries T.W."/>
            <person name="Grigoriev I.V."/>
            <person name="Grimwood J."/>
            <person name="Laplaza J.M."/>
            <person name="Aerts A."/>
            <person name="Salamov A."/>
            <person name="Schmutz J."/>
            <person name="Lindquist E."/>
            <person name="Dehal P."/>
            <person name="Shapiro H."/>
            <person name="Jin Y.S."/>
            <person name="Passoth V."/>
            <person name="Richardson P.M."/>
        </authorList>
    </citation>
    <scope>NUCLEOTIDE SEQUENCE [LARGE SCALE GENOMIC DNA]</scope>
    <source>
        <strain evidence="14">ATCC 58785 / CBS 6054 / NBRC 10063 / NRRL Y-11545</strain>
    </source>
</reference>
<dbReference type="Pfam" id="PF00628">
    <property type="entry name" value="PHD"/>
    <property type="match status" value="1"/>
</dbReference>
<keyword evidence="3 7" id="KW-0863">Zinc-finger</keyword>
<dbReference type="CDD" id="cd16100">
    <property type="entry name" value="ARID"/>
    <property type="match status" value="1"/>
</dbReference>
<dbReference type="PROSITE" id="PS50016">
    <property type="entry name" value="ZF_PHD_2"/>
    <property type="match status" value="1"/>
</dbReference>